<name>A0AAN9TJX5_9HEMI</name>
<feature type="region of interest" description="Disordered" evidence="1">
    <location>
        <begin position="39"/>
        <end position="71"/>
    </location>
</feature>
<gene>
    <name evidence="2" type="ORF">V9T40_007465</name>
</gene>
<evidence type="ECO:0000313" key="3">
    <source>
        <dbReference type="Proteomes" id="UP001367676"/>
    </source>
</evidence>
<protein>
    <submittedName>
        <fullName evidence="2">Uncharacterized protein</fullName>
    </submittedName>
</protein>
<dbReference type="AlphaFoldDB" id="A0AAN9TJX5"/>
<proteinExistence type="predicted"/>
<keyword evidence="3" id="KW-1185">Reference proteome</keyword>
<evidence type="ECO:0000256" key="1">
    <source>
        <dbReference type="SAM" id="MobiDB-lite"/>
    </source>
</evidence>
<dbReference type="Proteomes" id="UP001367676">
    <property type="component" value="Unassembled WGS sequence"/>
</dbReference>
<sequence>MTSADCGPQQVGAIAYVTTDTDTDTDTGTAAVCSALSAASNDRLPHRTNPVDEDENENSRSALHAPLEKSV</sequence>
<comment type="caution">
    <text evidence="2">The sequence shown here is derived from an EMBL/GenBank/DDBJ whole genome shotgun (WGS) entry which is preliminary data.</text>
</comment>
<reference evidence="2 3" key="1">
    <citation type="submission" date="2024-03" db="EMBL/GenBank/DDBJ databases">
        <title>Adaptation during the transition from Ophiocordyceps entomopathogen to insect associate is accompanied by gene loss and intensified selection.</title>
        <authorList>
            <person name="Ward C.M."/>
            <person name="Onetto C.A."/>
            <person name="Borneman A.R."/>
        </authorList>
    </citation>
    <scope>NUCLEOTIDE SEQUENCE [LARGE SCALE GENOMIC DNA]</scope>
    <source>
        <strain evidence="2">AWRI1</strain>
        <tissue evidence="2">Single Adult Female</tissue>
    </source>
</reference>
<dbReference type="EMBL" id="JBBCAQ010000020">
    <property type="protein sequence ID" value="KAK7592713.1"/>
    <property type="molecule type" value="Genomic_DNA"/>
</dbReference>
<organism evidence="2 3">
    <name type="scientific">Parthenolecanium corni</name>
    <dbReference type="NCBI Taxonomy" id="536013"/>
    <lineage>
        <taxon>Eukaryota</taxon>
        <taxon>Metazoa</taxon>
        <taxon>Ecdysozoa</taxon>
        <taxon>Arthropoda</taxon>
        <taxon>Hexapoda</taxon>
        <taxon>Insecta</taxon>
        <taxon>Pterygota</taxon>
        <taxon>Neoptera</taxon>
        <taxon>Paraneoptera</taxon>
        <taxon>Hemiptera</taxon>
        <taxon>Sternorrhyncha</taxon>
        <taxon>Coccoidea</taxon>
        <taxon>Coccidae</taxon>
        <taxon>Parthenolecanium</taxon>
    </lineage>
</organism>
<accession>A0AAN9TJX5</accession>
<evidence type="ECO:0000313" key="2">
    <source>
        <dbReference type="EMBL" id="KAK7592713.1"/>
    </source>
</evidence>